<dbReference type="GO" id="GO:0046513">
    <property type="term" value="P:ceramide biosynthetic process"/>
    <property type="evidence" value="ECO:0007669"/>
    <property type="project" value="InterPro"/>
</dbReference>
<feature type="transmembrane region" description="Helical" evidence="8">
    <location>
        <begin position="172"/>
        <end position="191"/>
    </location>
</feature>
<evidence type="ECO:0000256" key="3">
    <source>
        <dbReference type="ARBA" id="ARBA00004991"/>
    </source>
</evidence>
<proteinExistence type="predicted"/>
<organism evidence="10 11">
    <name type="scientific">Ditylenchus destructor</name>
    <dbReference type="NCBI Taxonomy" id="166010"/>
    <lineage>
        <taxon>Eukaryota</taxon>
        <taxon>Metazoa</taxon>
        <taxon>Ecdysozoa</taxon>
        <taxon>Nematoda</taxon>
        <taxon>Chromadorea</taxon>
        <taxon>Rhabditida</taxon>
        <taxon>Tylenchina</taxon>
        <taxon>Tylenchomorpha</taxon>
        <taxon>Sphaerularioidea</taxon>
        <taxon>Anguinidae</taxon>
        <taxon>Anguininae</taxon>
        <taxon>Ditylenchus</taxon>
    </lineage>
</organism>
<evidence type="ECO:0000259" key="9">
    <source>
        <dbReference type="PROSITE" id="PS50922"/>
    </source>
</evidence>
<dbReference type="PANTHER" id="PTHR12560:SF0">
    <property type="entry name" value="LD18904P"/>
    <property type="match status" value="1"/>
</dbReference>
<dbReference type="GO" id="GO:0050291">
    <property type="term" value="F:sphingosine N-acyltransferase activity"/>
    <property type="evidence" value="ECO:0007669"/>
    <property type="project" value="InterPro"/>
</dbReference>
<dbReference type="EMBL" id="JAKKPZ010000235">
    <property type="protein sequence ID" value="KAI1698102.1"/>
    <property type="molecule type" value="Genomic_DNA"/>
</dbReference>
<dbReference type="InterPro" id="IPR016439">
    <property type="entry name" value="Lag1/Lac1-like"/>
</dbReference>
<evidence type="ECO:0000313" key="11">
    <source>
        <dbReference type="Proteomes" id="UP001201812"/>
    </source>
</evidence>
<dbReference type="SMART" id="SM00724">
    <property type="entry name" value="TLC"/>
    <property type="match status" value="1"/>
</dbReference>
<dbReference type="Proteomes" id="UP001201812">
    <property type="component" value="Unassembled WGS sequence"/>
</dbReference>
<evidence type="ECO:0000256" key="7">
    <source>
        <dbReference type="PROSITE-ProRule" id="PRU00205"/>
    </source>
</evidence>
<comment type="pathway">
    <text evidence="2">Lipid metabolism; sphingolipid metabolism.</text>
</comment>
<feature type="transmembrane region" description="Helical" evidence="8">
    <location>
        <begin position="197"/>
        <end position="215"/>
    </location>
</feature>
<comment type="pathway">
    <text evidence="3">Sphingolipid metabolism.</text>
</comment>
<keyword evidence="4 7" id="KW-0812">Transmembrane</keyword>
<feature type="transmembrane region" description="Helical" evidence="8">
    <location>
        <begin position="40"/>
        <end position="58"/>
    </location>
</feature>
<feature type="transmembrane region" description="Helical" evidence="8">
    <location>
        <begin position="227"/>
        <end position="246"/>
    </location>
</feature>
<protein>
    <submittedName>
        <fullName evidence="10">TLC domain-containing protein</fullName>
    </submittedName>
</protein>
<keyword evidence="5 8" id="KW-1133">Transmembrane helix</keyword>
<evidence type="ECO:0000256" key="6">
    <source>
        <dbReference type="ARBA" id="ARBA00023136"/>
    </source>
</evidence>
<accession>A0AAD4MQ55</accession>
<evidence type="ECO:0000256" key="2">
    <source>
        <dbReference type="ARBA" id="ARBA00004760"/>
    </source>
</evidence>
<evidence type="ECO:0000313" key="10">
    <source>
        <dbReference type="EMBL" id="KAI1698102.1"/>
    </source>
</evidence>
<dbReference type="AlphaFoldDB" id="A0AAD4MQ55"/>
<feature type="transmembrane region" description="Helical" evidence="8">
    <location>
        <begin position="103"/>
        <end position="126"/>
    </location>
</feature>
<evidence type="ECO:0000256" key="8">
    <source>
        <dbReference type="SAM" id="Phobius"/>
    </source>
</evidence>
<keyword evidence="6 7" id="KW-0472">Membrane</keyword>
<dbReference type="GO" id="GO:0016020">
    <property type="term" value="C:membrane"/>
    <property type="evidence" value="ECO:0007669"/>
    <property type="project" value="UniProtKB-SubCell"/>
</dbReference>
<keyword evidence="11" id="KW-1185">Reference proteome</keyword>
<feature type="transmembrane region" description="Helical" evidence="8">
    <location>
        <begin position="282"/>
        <end position="302"/>
    </location>
</feature>
<sequence length="404" mass="46648">MMLIGAIGWDFPTKFGLWSPEYWLPGGKTWQDLPTNCSDVFVWPILFSFMILVTRFTFEALMEKTLDWSQRTYSRSLLISSLRSLTTLPITNRLRRKKMLENLWRLVAHMGIILYGLSVLISRSWLYDLRQCWIDYPNHSVDSTLWWYYNLQTAYYYSLLITCAFDVRRSDFVAIFIHHVATIGLLSMSWTINFVRIGTLVLVLHNVSDVVFEVMKYLKYSGRSPRMVNASFVVFLASWIATRLIYLPFVLLRSVIFDAPDYIQPGYSLFLHPFQSPVAPRLMIDLILVLQALHLFWSILIVKALCRTISNGELEDVRSDDEAEEEELVTSSGSHKGIGRKIENSYRARQGYQVFATSSTTDAGALTNSDGDKTRSGEDPGEGRICFCKCEGERRRKLQRMKVL</sequence>
<evidence type="ECO:0000256" key="5">
    <source>
        <dbReference type="ARBA" id="ARBA00022989"/>
    </source>
</evidence>
<feature type="transmembrane region" description="Helical" evidence="8">
    <location>
        <begin position="146"/>
        <end position="165"/>
    </location>
</feature>
<dbReference type="Pfam" id="PF03798">
    <property type="entry name" value="TRAM_LAG1_CLN8"/>
    <property type="match status" value="1"/>
</dbReference>
<name>A0AAD4MQ55_9BILA</name>
<evidence type="ECO:0000256" key="1">
    <source>
        <dbReference type="ARBA" id="ARBA00004141"/>
    </source>
</evidence>
<evidence type="ECO:0000256" key="4">
    <source>
        <dbReference type="ARBA" id="ARBA00022692"/>
    </source>
</evidence>
<dbReference type="InterPro" id="IPR006634">
    <property type="entry name" value="TLC-dom"/>
</dbReference>
<comment type="subcellular location">
    <subcellularLocation>
        <location evidence="1">Membrane</location>
        <topology evidence="1">Multi-pass membrane protein</topology>
    </subcellularLocation>
</comment>
<feature type="domain" description="TLC" evidence="9">
    <location>
        <begin position="97"/>
        <end position="310"/>
    </location>
</feature>
<dbReference type="PANTHER" id="PTHR12560">
    <property type="entry name" value="LONGEVITY ASSURANCE FACTOR 1 LAG1"/>
    <property type="match status" value="1"/>
</dbReference>
<dbReference type="PROSITE" id="PS50922">
    <property type="entry name" value="TLC"/>
    <property type="match status" value="1"/>
</dbReference>
<comment type="caution">
    <text evidence="10">The sequence shown here is derived from an EMBL/GenBank/DDBJ whole genome shotgun (WGS) entry which is preliminary data.</text>
</comment>
<reference evidence="10" key="1">
    <citation type="submission" date="2022-01" db="EMBL/GenBank/DDBJ databases">
        <title>Genome Sequence Resource for Two Populations of Ditylenchus destructor, the Migratory Endoparasitic Phytonematode.</title>
        <authorList>
            <person name="Zhang H."/>
            <person name="Lin R."/>
            <person name="Xie B."/>
        </authorList>
    </citation>
    <scope>NUCLEOTIDE SEQUENCE</scope>
    <source>
        <strain evidence="10">BazhouSP</strain>
    </source>
</reference>
<gene>
    <name evidence="10" type="ORF">DdX_18113</name>
</gene>